<name>A0ABR7NGB6_9FIRM</name>
<dbReference type="Proteomes" id="UP000658131">
    <property type="component" value="Unassembled WGS sequence"/>
</dbReference>
<dbReference type="InterPro" id="IPR010656">
    <property type="entry name" value="DctM"/>
</dbReference>
<feature type="transmembrane region" description="Helical" evidence="1">
    <location>
        <begin position="447"/>
        <end position="469"/>
    </location>
</feature>
<accession>A0ABR7NGB6</accession>
<dbReference type="NCBIfam" id="TIGR02123">
    <property type="entry name" value="TRAP_fused"/>
    <property type="match status" value="1"/>
</dbReference>
<feature type="transmembrane region" description="Helical" evidence="1">
    <location>
        <begin position="305"/>
        <end position="327"/>
    </location>
</feature>
<dbReference type="PANTHER" id="PTHR43849:SF2">
    <property type="entry name" value="BLL3936 PROTEIN"/>
    <property type="match status" value="1"/>
</dbReference>
<dbReference type="InterPro" id="IPR011853">
    <property type="entry name" value="TRAP_DctM-Dct_fused"/>
</dbReference>
<evidence type="ECO:0000313" key="4">
    <source>
        <dbReference type="Proteomes" id="UP000658131"/>
    </source>
</evidence>
<comment type="caution">
    <text evidence="3">The sequence shown here is derived from an EMBL/GenBank/DDBJ whole genome shotgun (WGS) entry which is preliminary data.</text>
</comment>
<reference evidence="3 4" key="1">
    <citation type="submission" date="2020-08" db="EMBL/GenBank/DDBJ databases">
        <title>Genome public.</title>
        <authorList>
            <person name="Liu C."/>
            <person name="Sun Q."/>
        </authorList>
    </citation>
    <scope>NUCLEOTIDE SEQUENCE [LARGE SCALE GENOMIC DNA]</scope>
    <source>
        <strain evidence="3 4">BX1</strain>
    </source>
</reference>
<dbReference type="EMBL" id="JACRTB010000004">
    <property type="protein sequence ID" value="MBC8575453.1"/>
    <property type="molecule type" value="Genomic_DNA"/>
</dbReference>
<dbReference type="Pfam" id="PF06808">
    <property type="entry name" value="DctM"/>
    <property type="match status" value="1"/>
</dbReference>
<feature type="transmembrane region" description="Helical" evidence="1">
    <location>
        <begin position="538"/>
        <end position="556"/>
    </location>
</feature>
<feature type="transmembrane region" description="Helical" evidence="1">
    <location>
        <begin position="85"/>
        <end position="104"/>
    </location>
</feature>
<feature type="transmembrane region" description="Helical" evidence="1">
    <location>
        <begin position="347"/>
        <end position="368"/>
    </location>
</feature>
<keyword evidence="1" id="KW-0812">Transmembrane</keyword>
<proteinExistence type="predicted"/>
<feature type="transmembrane region" description="Helical" evidence="1">
    <location>
        <begin position="413"/>
        <end position="435"/>
    </location>
</feature>
<feature type="transmembrane region" description="Helical" evidence="1">
    <location>
        <begin position="57"/>
        <end position="73"/>
    </location>
</feature>
<sequence>MSEEEVDALLRKVDAESRTRKLSPFWSKAVTVIAILFTSFQLYTAIFGALSPQVQRSIHLSFAMLLGFILYPMRRGKMDSKINPIDLLLIASSIFTSVYWLLYFKDIVYRVGDITAMDFAVGIIAIITVLEATRRVVGYPVLILASISLIYCYLGAFFPSFFQHRGFSLNRIVRHMYLSTEGILGVPIGVVSTFVFLFLLFGAFLKRTGVGQFFNDFANALTGKAVGGPAKVAVISSALQGTISGSSIANVAASGSFTIPLMKKCGYEPEFAAAVEASASTGGQIMPPVMGAAAFLMAEFTGVPYWSVALAAAIPAVLYFTGIFISVDLEARKLGLRGVQGEEVQSLLTVLKTRGILFAPIIVIVVTMSSGMTAMRAGLLGILSAILCGSLYKEHRLKLRDYAEVFVEAAKTAIGVAIVSGSAGIVVGMVTLTGLGLKLGTGLVELAGGNLIMTLVLAMVSSLVLGMGVPTTANYVITSTIVSPALIELGVPVIAAHLFVFYFGIIADITPPVCSAVFTGSAIAGSDTLKSGVCATRIAVGAFIIPYMFVLSPQLVLVDASFLQLLRIIPTALIGMYMLSSATNGWMRCRALWFERILLAFGGVMLIDSGALTDLIGIGCFVLIFLWQGYRIKKASARHAA</sequence>
<keyword evidence="1" id="KW-1133">Transmembrane helix</keyword>
<protein>
    <submittedName>
        <fullName evidence="3">TRAP transporter permease</fullName>
    </submittedName>
</protein>
<evidence type="ECO:0000256" key="1">
    <source>
        <dbReference type="SAM" id="Phobius"/>
    </source>
</evidence>
<keyword evidence="4" id="KW-1185">Reference proteome</keyword>
<organism evidence="3 4">
    <name type="scientific">Yanshouia hominis</name>
    <dbReference type="NCBI Taxonomy" id="2763673"/>
    <lineage>
        <taxon>Bacteria</taxon>
        <taxon>Bacillati</taxon>
        <taxon>Bacillota</taxon>
        <taxon>Clostridia</taxon>
        <taxon>Eubacteriales</taxon>
        <taxon>Oscillospiraceae</taxon>
        <taxon>Yanshouia</taxon>
    </lineage>
</organism>
<feature type="transmembrane region" description="Helical" evidence="1">
    <location>
        <begin position="562"/>
        <end position="579"/>
    </location>
</feature>
<evidence type="ECO:0000259" key="2">
    <source>
        <dbReference type="Pfam" id="PF06808"/>
    </source>
</evidence>
<feature type="transmembrane region" description="Helical" evidence="1">
    <location>
        <begin position="111"/>
        <end position="130"/>
    </location>
</feature>
<keyword evidence="1" id="KW-0472">Membrane</keyword>
<feature type="transmembrane region" description="Helical" evidence="1">
    <location>
        <begin position="613"/>
        <end position="630"/>
    </location>
</feature>
<feature type="domain" description="TRAP C4-dicarboxylate transport system permease DctM subunit" evidence="2">
    <location>
        <begin position="125"/>
        <end position="560"/>
    </location>
</feature>
<feature type="transmembrane region" description="Helical" evidence="1">
    <location>
        <begin position="136"/>
        <end position="162"/>
    </location>
</feature>
<feature type="transmembrane region" description="Helical" evidence="1">
    <location>
        <begin position="29"/>
        <end position="50"/>
    </location>
</feature>
<dbReference type="PANTHER" id="PTHR43849">
    <property type="entry name" value="BLL3936 PROTEIN"/>
    <property type="match status" value="1"/>
</dbReference>
<gene>
    <name evidence="3" type="ORF">H8717_03360</name>
</gene>
<evidence type="ECO:0000313" key="3">
    <source>
        <dbReference type="EMBL" id="MBC8575453.1"/>
    </source>
</evidence>
<feature type="transmembrane region" description="Helical" evidence="1">
    <location>
        <begin position="374"/>
        <end position="392"/>
    </location>
</feature>
<feature type="transmembrane region" description="Helical" evidence="1">
    <location>
        <begin position="481"/>
        <end position="503"/>
    </location>
</feature>
<feature type="transmembrane region" description="Helical" evidence="1">
    <location>
        <begin position="183"/>
        <end position="205"/>
    </location>
</feature>